<feature type="domain" description="Pyrroline-5-carboxylate reductase dimerisation" evidence="9">
    <location>
        <begin position="160"/>
        <end position="264"/>
    </location>
</feature>
<dbReference type="GO" id="GO:0004735">
    <property type="term" value="F:pyrroline-5-carboxylate reductase activity"/>
    <property type="evidence" value="ECO:0007669"/>
    <property type="project" value="UniProtKB-UniRule"/>
</dbReference>
<keyword evidence="3 4" id="KW-0560">Oxidoreductase</keyword>
<dbReference type="EMBL" id="FOCT01000002">
    <property type="protein sequence ID" value="SEM98149.1"/>
    <property type="molecule type" value="Genomic_DNA"/>
</dbReference>
<dbReference type="Pfam" id="PF03807">
    <property type="entry name" value="F420_oxidored"/>
    <property type="match status" value="1"/>
</dbReference>
<evidence type="ECO:0000259" key="8">
    <source>
        <dbReference type="Pfam" id="PF03807"/>
    </source>
</evidence>
<reference evidence="10 11" key="1">
    <citation type="submission" date="2016-10" db="EMBL/GenBank/DDBJ databases">
        <authorList>
            <person name="de Groot N.N."/>
        </authorList>
    </citation>
    <scope>NUCLEOTIDE SEQUENCE [LARGE SCALE GENOMIC DNA]</scope>
    <source>
        <strain evidence="10 11">Nl18</strain>
    </source>
</reference>
<comment type="pathway">
    <text evidence="4 7">Amino-acid biosynthesis; L-proline biosynthesis; L-proline from L-glutamate 5-semialdehyde: step 1/1.</text>
</comment>
<evidence type="ECO:0000256" key="5">
    <source>
        <dbReference type="NCBIfam" id="TIGR00112"/>
    </source>
</evidence>
<comment type="function">
    <text evidence="4">Catalyzes the reduction of 1-pyrroline-5-carboxylate (PCA) to L-proline.</text>
</comment>
<evidence type="ECO:0000256" key="1">
    <source>
        <dbReference type="ARBA" id="ARBA00005525"/>
    </source>
</evidence>
<sequence length="271" mass="29069">MNITFIGGGNMACALIGGLLQQDYSPAQIRVAEINAETRDRVRREFGVEAVAELARGMIDDREIIVLAVKPQQLSIVARGLAPLLEQNLVISIAAGIRANALSHWLGGYIRIVRAMPNTPALVGSGVTGLYAMAGVNDEEKREAEAILGAVGTVLWVESEELLDAVTATSGSGPAYVFYFIEAMQKAGQELGLDLDQARKLSIETFLGAARLASESTDEASVLRARVTSPGGTTERAIRSLENDDVKNGIIRAIRVAYQRSREMGDELGRT</sequence>
<dbReference type="InterPro" id="IPR000304">
    <property type="entry name" value="Pyrroline-COOH_reductase"/>
</dbReference>
<dbReference type="Pfam" id="PF14748">
    <property type="entry name" value="P5CR_dimer"/>
    <property type="match status" value="1"/>
</dbReference>
<keyword evidence="4 7" id="KW-0028">Amino-acid biosynthesis</keyword>
<keyword evidence="2 4" id="KW-0521">NADP</keyword>
<dbReference type="InterPro" id="IPR029036">
    <property type="entry name" value="P5CR_dimer"/>
</dbReference>
<evidence type="ECO:0000256" key="4">
    <source>
        <dbReference type="HAMAP-Rule" id="MF_01925"/>
    </source>
</evidence>
<dbReference type="InterPro" id="IPR028939">
    <property type="entry name" value="P5C_Rdtase_cat_N"/>
</dbReference>
<protein>
    <recommendedName>
        <fullName evidence="4 5">Pyrroline-5-carboxylate reductase</fullName>
        <shortName evidence="4">P5C reductase</shortName>
        <shortName evidence="4">P5CR</shortName>
        <ecNumber evidence="4 5">1.5.1.2</ecNumber>
    </recommendedName>
    <alternativeName>
        <fullName evidence="4">PCA reductase</fullName>
    </alternativeName>
</protein>
<evidence type="ECO:0000313" key="11">
    <source>
        <dbReference type="Proteomes" id="UP000183898"/>
    </source>
</evidence>
<evidence type="ECO:0000259" key="9">
    <source>
        <dbReference type="Pfam" id="PF14748"/>
    </source>
</evidence>
<comment type="catalytic activity">
    <reaction evidence="4">
        <text>L-proline + NAD(+) = (S)-1-pyrroline-5-carboxylate + NADH + 2 H(+)</text>
        <dbReference type="Rhea" id="RHEA:14105"/>
        <dbReference type="ChEBI" id="CHEBI:15378"/>
        <dbReference type="ChEBI" id="CHEBI:17388"/>
        <dbReference type="ChEBI" id="CHEBI:57540"/>
        <dbReference type="ChEBI" id="CHEBI:57945"/>
        <dbReference type="ChEBI" id="CHEBI:60039"/>
        <dbReference type="EC" id="1.5.1.2"/>
    </reaction>
</comment>
<dbReference type="RefSeq" id="WP_074744034.1">
    <property type="nucleotide sequence ID" value="NZ_FOCT01000002.1"/>
</dbReference>
<evidence type="ECO:0000313" key="10">
    <source>
        <dbReference type="EMBL" id="SEM98149.1"/>
    </source>
</evidence>
<name>A0A1H8CTE5_9PROT</name>
<proteinExistence type="inferred from homology"/>
<dbReference type="PIRSF" id="PIRSF000193">
    <property type="entry name" value="Pyrrol-5-carb_rd"/>
    <property type="match status" value="1"/>
</dbReference>
<comment type="subcellular location">
    <subcellularLocation>
        <location evidence="4">Cytoplasm</location>
    </subcellularLocation>
</comment>
<dbReference type="SUPFAM" id="SSF48179">
    <property type="entry name" value="6-phosphogluconate dehydrogenase C-terminal domain-like"/>
    <property type="match status" value="1"/>
</dbReference>
<dbReference type="PANTHER" id="PTHR11645:SF0">
    <property type="entry name" value="PYRROLINE-5-CARBOXYLATE REDUCTASE 3"/>
    <property type="match status" value="1"/>
</dbReference>
<dbReference type="HAMAP" id="MF_01925">
    <property type="entry name" value="P5C_reductase"/>
    <property type="match status" value="1"/>
</dbReference>
<accession>A0A1H8CTE5</accession>
<dbReference type="PANTHER" id="PTHR11645">
    <property type="entry name" value="PYRROLINE-5-CARBOXYLATE REDUCTASE"/>
    <property type="match status" value="1"/>
</dbReference>
<dbReference type="GO" id="GO:0055129">
    <property type="term" value="P:L-proline biosynthetic process"/>
    <property type="evidence" value="ECO:0007669"/>
    <property type="project" value="UniProtKB-UniRule"/>
</dbReference>
<dbReference type="UniPathway" id="UPA00098">
    <property type="reaction ID" value="UER00361"/>
</dbReference>
<dbReference type="FunFam" id="1.10.3730.10:FF:000001">
    <property type="entry name" value="Pyrroline-5-carboxylate reductase"/>
    <property type="match status" value="1"/>
</dbReference>
<comment type="catalytic activity">
    <reaction evidence="4 7">
        <text>L-proline + NADP(+) = (S)-1-pyrroline-5-carboxylate + NADPH + 2 H(+)</text>
        <dbReference type="Rhea" id="RHEA:14109"/>
        <dbReference type="ChEBI" id="CHEBI:15378"/>
        <dbReference type="ChEBI" id="CHEBI:17388"/>
        <dbReference type="ChEBI" id="CHEBI:57783"/>
        <dbReference type="ChEBI" id="CHEBI:58349"/>
        <dbReference type="ChEBI" id="CHEBI:60039"/>
        <dbReference type="EC" id="1.5.1.2"/>
    </reaction>
</comment>
<evidence type="ECO:0000256" key="2">
    <source>
        <dbReference type="ARBA" id="ARBA00022857"/>
    </source>
</evidence>
<organism evidence="10 11">
    <name type="scientific">Nitrosospira multiformis</name>
    <dbReference type="NCBI Taxonomy" id="1231"/>
    <lineage>
        <taxon>Bacteria</taxon>
        <taxon>Pseudomonadati</taxon>
        <taxon>Pseudomonadota</taxon>
        <taxon>Betaproteobacteria</taxon>
        <taxon>Nitrosomonadales</taxon>
        <taxon>Nitrosomonadaceae</taxon>
        <taxon>Nitrosospira</taxon>
    </lineage>
</organism>
<dbReference type="AlphaFoldDB" id="A0A1H8CTE5"/>
<dbReference type="InterPro" id="IPR036291">
    <property type="entry name" value="NAD(P)-bd_dom_sf"/>
</dbReference>
<gene>
    <name evidence="4" type="primary">proC</name>
    <name evidence="10" type="ORF">SAMN05216404_10250</name>
</gene>
<dbReference type="SUPFAM" id="SSF51735">
    <property type="entry name" value="NAD(P)-binding Rossmann-fold domains"/>
    <property type="match status" value="1"/>
</dbReference>
<comment type="similarity">
    <text evidence="1 4 7">Belongs to the pyrroline-5-carboxylate reductase family.</text>
</comment>
<feature type="domain" description="Pyrroline-5-carboxylate reductase catalytic N-terminal" evidence="8">
    <location>
        <begin position="3"/>
        <end position="96"/>
    </location>
</feature>
<evidence type="ECO:0000256" key="7">
    <source>
        <dbReference type="RuleBase" id="RU003903"/>
    </source>
</evidence>
<dbReference type="EC" id="1.5.1.2" evidence="4 5"/>
<feature type="binding site" evidence="6">
    <location>
        <begin position="6"/>
        <end position="11"/>
    </location>
    <ligand>
        <name>NADP(+)</name>
        <dbReference type="ChEBI" id="CHEBI:58349"/>
    </ligand>
</feature>
<evidence type="ECO:0000256" key="3">
    <source>
        <dbReference type="ARBA" id="ARBA00023002"/>
    </source>
</evidence>
<dbReference type="NCBIfam" id="TIGR00112">
    <property type="entry name" value="proC"/>
    <property type="match status" value="1"/>
</dbReference>
<keyword evidence="4" id="KW-0963">Cytoplasm</keyword>
<dbReference type="InterPro" id="IPR053790">
    <property type="entry name" value="P5CR-like_CS"/>
</dbReference>
<keyword evidence="4 7" id="KW-0641">Proline biosynthesis</keyword>
<dbReference type="Gene3D" id="3.40.50.720">
    <property type="entry name" value="NAD(P)-binding Rossmann-like Domain"/>
    <property type="match status" value="1"/>
</dbReference>
<evidence type="ECO:0000256" key="6">
    <source>
        <dbReference type="PIRSR" id="PIRSR000193-1"/>
    </source>
</evidence>
<dbReference type="PROSITE" id="PS00521">
    <property type="entry name" value="P5CR"/>
    <property type="match status" value="1"/>
</dbReference>
<dbReference type="InterPro" id="IPR008927">
    <property type="entry name" value="6-PGluconate_DH-like_C_sf"/>
</dbReference>
<dbReference type="Proteomes" id="UP000183898">
    <property type="component" value="Unassembled WGS sequence"/>
</dbReference>
<dbReference type="GO" id="GO:0005737">
    <property type="term" value="C:cytoplasm"/>
    <property type="evidence" value="ECO:0007669"/>
    <property type="project" value="UniProtKB-SubCell"/>
</dbReference>
<dbReference type="Gene3D" id="1.10.3730.10">
    <property type="entry name" value="ProC C-terminal domain-like"/>
    <property type="match status" value="1"/>
</dbReference>
<feature type="binding site" evidence="6">
    <location>
        <begin position="68"/>
        <end position="71"/>
    </location>
    <ligand>
        <name>NADP(+)</name>
        <dbReference type="ChEBI" id="CHEBI:58349"/>
    </ligand>
</feature>